<comment type="similarity">
    <text evidence="2">Belongs to the flagellar radial spoke RSP3 family.</text>
</comment>
<keyword evidence="5" id="KW-0282">Flagellum</keyword>
<evidence type="ECO:0000256" key="1">
    <source>
        <dbReference type="ARBA" id="ARBA00004611"/>
    </source>
</evidence>
<dbReference type="Pfam" id="PF06098">
    <property type="entry name" value="Radial_spoke_3"/>
    <property type="match status" value="1"/>
</dbReference>
<dbReference type="GO" id="GO:0005929">
    <property type="term" value="C:cilium"/>
    <property type="evidence" value="ECO:0007669"/>
    <property type="project" value="TreeGrafter"/>
</dbReference>
<feature type="region of interest" description="Disordered" evidence="10">
    <location>
        <begin position="1"/>
        <end position="32"/>
    </location>
</feature>
<keyword evidence="6" id="KW-0969">Cilium</keyword>
<keyword evidence="4" id="KW-0597">Phosphoprotein</keyword>
<evidence type="ECO:0000256" key="8">
    <source>
        <dbReference type="ARBA" id="ARBA00023273"/>
    </source>
</evidence>
<gene>
    <name evidence="11" type="ORF">Cvel_16178</name>
</gene>
<dbReference type="PANTHER" id="PTHR21648">
    <property type="entry name" value="FLAGELLAR RADIAL SPOKE PROTEIN 3"/>
    <property type="match status" value="1"/>
</dbReference>
<feature type="region of interest" description="Disordered" evidence="10">
    <location>
        <begin position="92"/>
        <end position="123"/>
    </location>
</feature>
<keyword evidence="3" id="KW-0963">Cytoplasm</keyword>
<name>A0A0G4FCE0_9ALVE</name>
<dbReference type="VEuPathDB" id="CryptoDB:Cvel_16178"/>
<comment type="subcellular location">
    <subcellularLocation>
        <location evidence="1">Cytoplasm</location>
        <location evidence="1">Cytoskeleton</location>
        <location evidence="1">Flagellum axoneme</location>
    </subcellularLocation>
</comment>
<reference evidence="11" key="1">
    <citation type="submission" date="2014-11" db="EMBL/GenBank/DDBJ databases">
        <authorList>
            <person name="Otto D Thomas"/>
            <person name="Naeem Raeece"/>
        </authorList>
    </citation>
    <scope>NUCLEOTIDE SEQUENCE</scope>
</reference>
<evidence type="ECO:0000256" key="10">
    <source>
        <dbReference type="SAM" id="MobiDB-lite"/>
    </source>
</evidence>
<dbReference type="InterPro" id="IPR009290">
    <property type="entry name" value="Radial_spoke_3"/>
</dbReference>
<evidence type="ECO:0000256" key="6">
    <source>
        <dbReference type="ARBA" id="ARBA00023069"/>
    </source>
</evidence>
<evidence type="ECO:0000256" key="5">
    <source>
        <dbReference type="ARBA" id="ARBA00022846"/>
    </source>
</evidence>
<protein>
    <submittedName>
        <fullName evidence="11">Uncharacterized protein</fullName>
    </submittedName>
</protein>
<evidence type="ECO:0000256" key="7">
    <source>
        <dbReference type="ARBA" id="ARBA00023212"/>
    </source>
</evidence>
<evidence type="ECO:0000313" key="11">
    <source>
        <dbReference type="EMBL" id="CEM10371.1"/>
    </source>
</evidence>
<feature type="region of interest" description="Disordered" evidence="10">
    <location>
        <begin position="442"/>
        <end position="497"/>
    </location>
</feature>
<dbReference type="PANTHER" id="PTHR21648:SF0">
    <property type="entry name" value="RADIAL SPOKE HEAD PROTEIN 3 HOMOLOG"/>
    <property type="match status" value="1"/>
</dbReference>
<feature type="compositionally biased region" description="Acidic residues" evidence="10">
    <location>
        <begin position="477"/>
        <end position="497"/>
    </location>
</feature>
<keyword evidence="8" id="KW-0966">Cell projection</keyword>
<evidence type="ECO:0000256" key="4">
    <source>
        <dbReference type="ARBA" id="ARBA00022553"/>
    </source>
</evidence>
<evidence type="ECO:0000256" key="9">
    <source>
        <dbReference type="SAM" id="Coils"/>
    </source>
</evidence>
<keyword evidence="9" id="KW-0175">Coiled coil</keyword>
<keyword evidence="7" id="KW-0206">Cytoskeleton</keyword>
<feature type="coiled-coil region" evidence="9">
    <location>
        <begin position="247"/>
        <end position="285"/>
    </location>
</feature>
<dbReference type="AlphaFoldDB" id="A0A0G4FCE0"/>
<evidence type="ECO:0000256" key="3">
    <source>
        <dbReference type="ARBA" id="ARBA00022490"/>
    </source>
</evidence>
<organism evidence="11">
    <name type="scientific">Chromera velia CCMP2878</name>
    <dbReference type="NCBI Taxonomy" id="1169474"/>
    <lineage>
        <taxon>Eukaryota</taxon>
        <taxon>Sar</taxon>
        <taxon>Alveolata</taxon>
        <taxon>Colpodellida</taxon>
        <taxon>Chromeraceae</taxon>
        <taxon>Chromera</taxon>
    </lineage>
</organism>
<sequence length="497" mass="54485">MNKSVTAAQRAQPVAGTHSFSTVPRPVSSKKKYRDYISGGDVNEAGGGTIPVNMMFDKRVHRGCTYSAGPIGAGGDPNPHSFRKSVALQGRSDRGHGQWSTDAVSPQMGIGADPQEGPRGRGRVQAGMKMPGPLDIPLPEPEREPLNLDPFLIAPDNRVKTQEVLTQCDPFLPRPPAPRYLCRKRGVDAFTQVEDGELMVGDKKTNELFVFHEEIKPVVSILCDKTIEQALTEVEEAHELSEHQTFREEWRERRRRSKAEETALEEEERQRHEEKQRQVLNEKKRSLGVLSPDSGVAIEGEMFDWICGCSEEIGESEEGARTVLDVLILEALSKASVESRTAREKGAQTKTRKEMLLRAVVDREGKGPLPVGPVKVNRAMSLDEAVSKLLRWMELNTPWALPALSKGAELGKSENLSLVGTLEAEIAVLEGTEDLFAFQEAQEAAKADGSDESEEAGVLVLQPVGGVQRKPLVPVKDDEDGEDGDEDGDGADEEGED</sequence>
<feature type="compositionally biased region" description="Low complexity" evidence="10">
    <location>
        <begin position="457"/>
        <end position="468"/>
    </location>
</feature>
<evidence type="ECO:0000256" key="2">
    <source>
        <dbReference type="ARBA" id="ARBA00006737"/>
    </source>
</evidence>
<dbReference type="EMBL" id="CDMZ01000259">
    <property type="protein sequence ID" value="CEM10371.1"/>
    <property type="molecule type" value="Genomic_DNA"/>
</dbReference>
<accession>A0A0G4FCE0</accession>
<proteinExistence type="inferred from homology"/>